<protein>
    <recommendedName>
        <fullName evidence="1">PKD domain-containing protein</fullName>
    </recommendedName>
</protein>
<dbReference type="InterPro" id="IPR000601">
    <property type="entry name" value="PKD_dom"/>
</dbReference>
<dbReference type="Pfam" id="PF18911">
    <property type="entry name" value="PKD_4"/>
    <property type="match status" value="1"/>
</dbReference>
<comment type="caution">
    <text evidence="2">The sequence shown here is derived from an EMBL/GenBank/DDBJ whole genome shotgun (WGS) entry which is preliminary data.</text>
</comment>
<dbReference type="InterPro" id="IPR013783">
    <property type="entry name" value="Ig-like_fold"/>
</dbReference>
<dbReference type="EMBL" id="BARS01030658">
    <property type="protein sequence ID" value="GAG24388.1"/>
    <property type="molecule type" value="Genomic_DNA"/>
</dbReference>
<dbReference type="SUPFAM" id="SSF49299">
    <property type="entry name" value="PKD domain"/>
    <property type="match status" value="1"/>
</dbReference>
<reference evidence="2" key="1">
    <citation type="journal article" date="2014" name="Front. Microbiol.">
        <title>High frequency of phylogenetically diverse reductive dehalogenase-homologous genes in deep subseafloor sedimentary metagenomes.</title>
        <authorList>
            <person name="Kawai M."/>
            <person name="Futagami T."/>
            <person name="Toyoda A."/>
            <person name="Takaki Y."/>
            <person name="Nishi S."/>
            <person name="Hori S."/>
            <person name="Arai W."/>
            <person name="Tsubouchi T."/>
            <person name="Morono Y."/>
            <person name="Uchiyama I."/>
            <person name="Ito T."/>
            <person name="Fujiyama A."/>
            <person name="Inagaki F."/>
            <person name="Takami H."/>
        </authorList>
    </citation>
    <scope>NUCLEOTIDE SEQUENCE</scope>
    <source>
        <strain evidence="2">Expedition CK06-06</strain>
    </source>
</reference>
<dbReference type="PROSITE" id="PS50093">
    <property type="entry name" value="PKD"/>
    <property type="match status" value="1"/>
</dbReference>
<proteinExistence type="predicted"/>
<gene>
    <name evidence="2" type="ORF">S01H1_47801</name>
</gene>
<dbReference type="Pfam" id="PF18310">
    <property type="entry name" value="DUF5605"/>
    <property type="match status" value="1"/>
</dbReference>
<dbReference type="AlphaFoldDB" id="X0WIR0"/>
<dbReference type="Gene3D" id="2.60.40.10">
    <property type="entry name" value="Immunoglobulins"/>
    <property type="match status" value="1"/>
</dbReference>
<dbReference type="InterPro" id="IPR041239">
    <property type="entry name" value="DUF5605"/>
</dbReference>
<feature type="non-terminal residue" evidence="2">
    <location>
        <position position="1"/>
    </location>
</feature>
<feature type="domain" description="PKD" evidence="1">
    <location>
        <begin position="217"/>
        <end position="262"/>
    </location>
</feature>
<sequence>ASIQSSDLARGIEWRNKYKKPIVFDECKYEGNIPQGWGRITAQELTHRFWLGTISGCYVGHGETYKHPKDILWWSKGGVLHGQSPARITFLKKIMEPTPFAQMEPRELPSGSYLLSKAGELYFIYFTTPMAMTLELPGPRPYKVDGIDTWNMTITPMGNAAPGRFSFTPPKAKYLLRLSVYAPGEKMRPDVKASANPTEGTAPLKVKFSTPTKLRRRWEFGDGTSSSEPNPVHVYKEPGLYIAMLTVTDDNGLSASTALSIV</sequence>
<dbReference type="InterPro" id="IPR035986">
    <property type="entry name" value="PKD_dom_sf"/>
</dbReference>
<name>X0WIR0_9ZZZZ</name>
<dbReference type="SMART" id="SM00089">
    <property type="entry name" value="PKD"/>
    <property type="match status" value="1"/>
</dbReference>
<dbReference type="InterPro" id="IPR022409">
    <property type="entry name" value="PKD/Chitinase_dom"/>
</dbReference>
<organism evidence="2">
    <name type="scientific">marine sediment metagenome</name>
    <dbReference type="NCBI Taxonomy" id="412755"/>
    <lineage>
        <taxon>unclassified sequences</taxon>
        <taxon>metagenomes</taxon>
        <taxon>ecological metagenomes</taxon>
    </lineage>
</organism>
<evidence type="ECO:0000259" key="1">
    <source>
        <dbReference type="PROSITE" id="PS50093"/>
    </source>
</evidence>
<dbReference type="Gene3D" id="2.60.40.3950">
    <property type="match status" value="1"/>
</dbReference>
<dbReference type="CDD" id="cd00146">
    <property type="entry name" value="PKD"/>
    <property type="match status" value="1"/>
</dbReference>
<accession>X0WIR0</accession>
<evidence type="ECO:0000313" key="2">
    <source>
        <dbReference type="EMBL" id="GAG24388.1"/>
    </source>
</evidence>
<dbReference type="Gene3D" id="3.20.20.80">
    <property type="entry name" value="Glycosidases"/>
    <property type="match status" value="1"/>
</dbReference>
<feature type="non-terminal residue" evidence="2">
    <location>
        <position position="262"/>
    </location>
</feature>